<dbReference type="KEGG" id="nhy:JQS43_03235"/>
<organism evidence="5 6">
    <name type="scientific">Natronosporangium hydrolyticum</name>
    <dbReference type="NCBI Taxonomy" id="2811111"/>
    <lineage>
        <taxon>Bacteria</taxon>
        <taxon>Bacillati</taxon>
        <taxon>Actinomycetota</taxon>
        <taxon>Actinomycetes</taxon>
        <taxon>Micromonosporales</taxon>
        <taxon>Micromonosporaceae</taxon>
        <taxon>Natronosporangium</taxon>
    </lineage>
</organism>
<evidence type="ECO:0000313" key="5">
    <source>
        <dbReference type="EMBL" id="QSB15388.1"/>
    </source>
</evidence>
<keyword evidence="2" id="KW-0238">DNA-binding</keyword>
<dbReference type="CDD" id="cd00090">
    <property type="entry name" value="HTH_ARSR"/>
    <property type="match status" value="1"/>
</dbReference>
<dbReference type="SUPFAM" id="SSF46785">
    <property type="entry name" value="Winged helix' DNA-binding domain"/>
    <property type="match status" value="1"/>
</dbReference>
<dbReference type="EMBL" id="CP070499">
    <property type="protein sequence ID" value="QSB15388.1"/>
    <property type="molecule type" value="Genomic_DNA"/>
</dbReference>
<dbReference type="Gene3D" id="1.10.10.10">
    <property type="entry name" value="Winged helix-like DNA-binding domain superfamily/Winged helix DNA-binding domain"/>
    <property type="match status" value="1"/>
</dbReference>
<dbReference type="NCBIfam" id="NF033788">
    <property type="entry name" value="HTH_metalloreg"/>
    <property type="match status" value="1"/>
</dbReference>
<evidence type="ECO:0000256" key="3">
    <source>
        <dbReference type="ARBA" id="ARBA00023163"/>
    </source>
</evidence>
<evidence type="ECO:0000256" key="2">
    <source>
        <dbReference type="ARBA" id="ARBA00023125"/>
    </source>
</evidence>
<dbReference type="InterPro" id="IPR001845">
    <property type="entry name" value="HTH_ArsR_DNA-bd_dom"/>
</dbReference>
<dbReference type="AlphaFoldDB" id="A0A895YN86"/>
<dbReference type="Pfam" id="PF12840">
    <property type="entry name" value="HTH_20"/>
    <property type="match status" value="1"/>
</dbReference>
<dbReference type="GO" id="GO:0003677">
    <property type="term" value="F:DNA binding"/>
    <property type="evidence" value="ECO:0007669"/>
    <property type="project" value="UniProtKB-KW"/>
</dbReference>
<dbReference type="InterPro" id="IPR036388">
    <property type="entry name" value="WH-like_DNA-bd_sf"/>
</dbReference>
<gene>
    <name evidence="5" type="ORF">JQS43_03235</name>
</gene>
<evidence type="ECO:0000256" key="1">
    <source>
        <dbReference type="ARBA" id="ARBA00023015"/>
    </source>
</evidence>
<dbReference type="RefSeq" id="WP_239677569.1">
    <property type="nucleotide sequence ID" value="NZ_CP070499.1"/>
</dbReference>
<evidence type="ECO:0000259" key="4">
    <source>
        <dbReference type="PROSITE" id="PS50987"/>
    </source>
</evidence>
<dbReference type="SMART" id="SM00418">
    <property type="entry name" value="HTH_ARSR"/>
    <property type="match status" value="1"/>
</dbReference>
<protein>
    <submittedName>
        <fullName evidence="5">Winged helix-turn-helix transcriptional regulator</fullName>
    </submittedName>
</protein>
<dbReference type="InterPro" id="IPR036390">
    <property type="entry name" value="WH_DNA-bd_sf"/>
</dbReference>
<reference evidence="5" key="1">
    <citation type="submission" date="2021-02" db="EMBL/GenBank/DDBJ databases">
        <title>Natrosporangium hydrolyticum gen. nov., sp. nov, a haloalkaliphilic actinobacterium from a soda solonchak soil.</title>
        <authorList>
            <person name="Sorokin D.Y."/>
            <person name="Khijniak T.V."/>
            <person name="Zakharycheva A.P."/>
            <person name="Boueva O.V."/>
            <person name="Ariskina E.V."/>
            <person name="Hahnke R.L."/>
            <person name="Bunk B."/>
            <person name="Sproer C."/>
            <person name="Schumann P."/>
            <person name="Evtushenko L.I."/>
            <person name="Kublanov I.V."/>
        </authorList>
    </citation>
    <scope>NUCLEOTIDE SEQUENCE</scope>
    <source>
        <strain evidence="5">DSM 106523</strain>
    </source>
</reference>
<dbReference type="PRINTS" id="PR00778">
    <property type="entry name" value="HTHARSR"/>
</dbReference>
<keyword evidence="3" id="KW-0804">Transcription</keyword>
<dbReference type="GO" id="GO:0003700">
    <property type="term" value="F:DNA-binding transcription factor activity"/>
    <property type="evidence" value="ECO:0007669"/>
    <property type="project" value="InterPro"/>
</dbReference>
<dbReference type="PANTHER" id="PTHR33154:SF33">
    <property type="entry name" value="TRANSCRIPTIONAL REPRESSOR SDPR"/>
    <property type="match status" value="1"/>
</dbReference>
<dbReference type="InterPro" id="IPR011991">
    <property type="entry name" value="ArsR-like_HTH"/>
</dbReference>
<feature type="domain" description="HTH arsR-type" evidence="4">
    <location>
        <begin position="1"/>
        <end position="94"/>
    </location>
</feature>
<dbReference type="InterPro" id="IPR051081">
    <property type="entry name" value="HTH_MetalResp_TranReg"/>
</dbReference>
<sequence length="106" mass="11613">MSTPPASIVEICSALGDDTRWEILRRLAVEPASASALAARLPVTRQAIARHLDVLREAGLVERERDGREVRYRALGATLNDAAAQLQAVADGWDRRLAALRRLAED</sequence>
<dbReference type="PANTHER" id="PTHR33154">
    <property type="entry name" value="TRANSCRIPTIONAL REGULATOR, ARSR FAMILY"/>
    <property type="match status" value="1"/>
</dbReference>
<keyword evidence="6" id="KW-1185">Reference proteome</keyword>
<keyword evidence="1" id="KW-0805">Transcription regulation</keyword>
<evidence type="ECO:0000313" key="6">
    <source>
        <dbReference type="Proteomes" id="UP000662857"/>
    </source>
</evidence>
<proteinExistence type="predicted"/>
<name>A0A895YN86_9ACTN</name>
<dbReference type="Proteomes" id="UP000662857">
    <property type="component" value="Chromosome"/>
</dbReference>
<dbReference type="PROSITE" id="PS50987">
    <property type="entry name" value="HTH_ARSR_2"/>
    <property type="match status" value="1"/>
</dbReference>
<accession>A0A895YN86</accession>